<sequence length="221" mass="24971">MTHDAPAYGLWTLVILNSLVFIVFAFSFGKPRTPRDWRSFGAFSGFIVALFAEMYGFPLTIYLLSGWLQARYPGVDLLSHDAGHLWWTLFGLKGDPHSSPLHLLSYAFIGGGFILLSSAWNVLFQAQRQHRLATSGAYAYIRHPQYIAFIAVMFGFLLQWPTLLTLLMFPVLVGMYVHLAHTEEKEVRREFGAEYDRYAARVPAWFPRLGGQAPADRPPAG</sequence>
<keyword evidence="4 5" id="KW-0472">Membrane</keyword>
<dbReference type="PANTHER" id="PTHR12714:SF9">
    <property type="entry name" value="PROTEIN-S-ISOPRENYLCYSTEINE O-METHYLTRANSFERASE"/>
    <property type="match status" value="1"/>
</dbReference>
<evidence type="ECO:0000313" key="6">
    <source>
        <dbReference type="EMBL" id="RAI55233.1"/>
    </source>
</evidence>
<name>A0A327LYX1_9PROT</name>
<feature type="transmembrane region" description="Helical" evidence="5">
    <location>
        <begin position="145"/>
        <end position="169"/>
    </location>
</feature>
<dbReference type="GO" id="GO:0004671">
    <property type="term" value="F:protein C-terminal S-isoprenylcysteine carboxyl O-methyltransferase activity"/>
    <property type="evidence" value="ECO:0007669"/>
    <property type="project" value="InterPro"/>
</dbReference>
<keyword evidence="6" id="KW-0489">Methyltransferase</keyword>
<protein>
    <submittedName>
        <fullName evidence="6">Isoprenylcysteine carboxylmethyltransferase family protein</fullName>
    </submittedName>
</protein>
<proteinExistence type="predicted"/>
<accession>A0A327LYX1</accession>
<dbReference type="GO" id="GO:0032259">
    <property type="term" value="P:methylation"/>
    <property type="evidence" value="ECO:0007669"/>
    <property type="project" value="UniProtKB-KW"/>
</dbReference>
<feature type="transmembrane region" description="Helical" evidence="5">
    <location>
        <begin position="40"/>
        <end position="64"/>
    </location>
</feature>
<evidence type="ECO:0000256" key="5">
    <source>
        <dbReference type="SAM" id="Phobius"/>
    </source>
</evidence>
<dbReference type="GO" id="GO:0016020">
    <property type="term" value="C:membrane"/>
    <property type="evidence" value="ECO:0007669"/>
    <property type="project" value="UniProtKB-SubCell"/>
</dbReference>
<dbReference type="Proteomes" id="UP000249065">
    <property type="component" value="Unassembled WGS sequence"/>
</dbReference>
<feature type="transmembrane region" description="Helical" evidence="5">
    <location>
        <begin position="103"/>
        <end position="124"/>
    </location>
</feature>
<dbReference type="Gene3D" id="1.20.120.1630">
    <property type="match status" value="1"/>
</dbReference>
<evidence type="ECO:0000256" key="1">
    <source>
        <dbReference type="ARBA" id="ARBA00004141"/>
    </source>
</evidence>
<evidence type="ECO:0000256" key="4">
    <source>
        <dbReference type="ARBA" id="ARBA00023136"/>
    </source>
</evidence>
<dbReference type="OrthoDB" id="9789029at2"/>
<evidence type="ECO:0000256" key="2">
    <source>
        <dbReference type="ARBA" id="ARBA00022692"/>
    </source>
</evidence>
<keyword evidence="7" id="KW-1185">Reference proteome</keyword>
<feature type="transmembrane region" description="Helical" evidence="5">
    <location>
        <begin position="6"/>
        <end position="28"/>
    </location>
</feature>
<keyword evidence="2 5" id="KW-0812">Transmembrane</keyword>
<evidence type="ECO:0000256" key="3">
    <source>
        <dbReference type="ARBA" id="ARBA00022989"/>
    </source>
</evidence>
<evidence type="ECO:0000313" key="7">
    <source>
        <dbReference type="Proteomes" id="UP000249065"/>
    </source>
</evidence>
<comment type="subcellular location">
    <subcellularLocation>
        <location evidence="1">Membrane</location>
        <topology evidence="1">Multi-pass membrane protein</topology>
    </subcellularLocation>
</comment>
<dbReference type="RefSeq" id="WP_111472537.1">
    <property type="nucleotide sequence ID" value="NZ_QLIX01000035.1"/>
</dbReference>
<dbReference type="AlphaFoldDB" id="A0A327LYX1"/>
<keyword evidence="3 5" id="KW-1133">Transmembrane helix</keyword>
<dbReference type="InterPro" id="IPR007269">
    <property type="entry name" value="ICMT_MeTrfase"/>
</dbReference>
<comment type="caution">
    <text evidence="6">The sequence shown here is derived from an EMBL/GenBank/DDBJ whole genome shotgun (WGS) entry which is preliminary data.</text>
</comment>
<keyword evidence="6" id="KW-0808">Transferase</keyword>
<organism evidence="6 7">
    <name type="scientific">Roseicella frigidaeris</name>
    <dbReference type="NCBI Taxonomy" id="2230885"/>
    <lineage>
        <taxon>Bacteria</taxon>
        <taxon>Pseudomonadati</taxon>
        <taxon>Pseudomonadota</taxon>
        <taxon>Alphaproteobacteria</taxon>
        <taxon>Acetobacterales</taxon>
        <taxon>Roseomonadaceae</taxon>
        <taxon>Roseicella</taxon>
    </lineage>
</organism>
<dbReference type="Pfam" id="PF04140">
    <property type="entry name" value="ICMT"/>
    <property type="match status" value="1"/>
</dbReference>
<reference evidence="7" key="1">
    <citation type="submission" date="2018-06" db="EMBL/GenBank/DDBJ databases">
        <authorList>
            <person name="Khan S.A."/>
        </authorList>
    </citation>
    <scope>NUCLEOTIDE SEQUENCE [LARGE SCALE GENOMIC DNA]</scope>
    <source>
        <strain evidence="7">DB-1506</strain>
    </source>
</reference>
<gene>
    <name evidence="6" type="ORF">DOO78_24590</name>
</gene>
<dbReference type="EMBL" id="QLIX01000035">
    <property type="protein sequence ID" value="RAI55233.1"/>
    <property type="molecule type" value="Genomic_DNA"/>
</dbReference>
<dbReference type="PANTHER" id="PTHR12714">
    <property type="entry name" value="PROTEIN-S ISOPRENYLCYSTEINE O-METHYLTRANSFERASE"/>
    <property type="match status" value="1"/>
</dbReference>